<dbReference type="Gramene" id="PRQ22300">
    <property type="protein sequence ID" value="PRQ22300"/>
    <property type="gene ID" value="RchiOBHm_Chr6g0248781"/>
</dbReference>
<protein>
    <submittedName>
        <fullName evidence="2">Uncharacterized protein</fullName>
    </submittedName>
</protein>
<keyword evidence="3" id="KW-1185">Reference proteome</keyword>
<dbReference type="EMBL" id="PDCK01000044">
    <property type="protein sequence ID" value="PRQ22300.1"/>
    <property type="molecule type" value="Genomic_DNA"/>
</dbReference>
<keyword evidence="1" id="KW-0472">Membrane</keyword>
<keyword evidence="1" id="KW-0812">Transmembrane</keyword>
<reference evidence="2 3" key="1">
    <citation type="journal article" date="2018" name="Nat. Genet.">
        <title>The Rosa genome provides new insights in the design of modern roses.</title>
        <authorList>
            <person name="Bendahmane M."/>
        </authorList>
    </citation>
    <scope>NUCLEOTIDE SEQUENCE [LARGE SCALE GENOMIC DNA]</scope>
    <source>
        <strain evidence="3">cv. Old Blush</strain>
    </source>
</reference>
<evidence type="ECO:0000256" key="1">
    <source>
        <dbReference type="SAM" id="Phobius"/>
    </source>
</evidence>
<accession>A0A2P6PK55</accession>
<evidence type="ECO:0000313" key="2">
    <source>
        <dbReference type="EMBL" id="PRQ22300.1"/>
    </source>
</evidence>
<dbReference type="Proteomes" id="UP000238479">
    <property type="component" value="Chromosome 6"/>
</dbReference>
<keyword evidence="1" id="KW-1133">Transmembrane helix</keyword>
<feature type="transmembrane region" description="Helical" evidence="1">
    <location>
        <begin position="20"/>
        <end position="39"/>
    </location>
</feature>
<evidence type="ECO:0000313" key="3">
    <source>
        <dbReference type="Proteomes" id="UP000238479"/>
    </source>
</evidence>
<proteinExistence type="predicted"/>
<organism evidence="2 3">
    <name type="scientific">Rosa chinensis</name>
    <name type="common">China rose</name>
    <dbReference type="NCBI Taxonomy" id="74649"/>
    <lineage>
        <taxon>Eukaryota</taxon>
        <taxon>Viridiplantae</taxon>
        <taxon>Streptophyta</taxon>
        <taxon>Embryophyta</taxon>
        <taxon>Tracheophyta</taxon>
        <taxon>Spermatophyta</taxon>
        <taxon>Magnoliopsida</taxon>
        <taxon>eudicotyledons</taxon>
        <taxon>Gunneridae</taxon>
        <taxon>Pentapetalae</taxon>
        <taxon>rosids</taxon>
        <taxon>fabids</taxon>
        <taxon>Rosales</taxon>
        <taxon>Rosaceae</taxon>
        <taxon>Rosoideae</taxon>
        <taxon>Rosoideae incertae sedis</taxon>
        <taxon>Rosa</taxon>
    </lineage>
</organism>
<name>A0A2P6PK55_ROSCH</name>
<dbReference type="AlphaFoldDB" id="A0A2P6PK55"/>
<comment type="caution">
    <text evidence="2">The sequence shown here is derived from an EMBL/GenBank/DDBJ whole genome shotgun (WGS) entry which is preliminary data.</text>
</comment>
<sequence>MQNVGSNQGPIHLYIYRIDIKLIINYFMMICVMSIFDLTSSNS</sequence>
<gene>
    <name evidence="2" type="ORF">RchiOBHm_Chr6g0248781</name>
</gene>